<name>A0ABP0F845_CLALP</name>
<evidence type="ECO:0000313" key="2">
    <source>
        <dbReference type="Proteomes" id="UP001642483"/>
    </source>
</evidence>
<accession>A0ABP0F845</accession>
<dbReference type="Proteomes" id="UP001642483">
    <property type="component" value="Unassembled WGS sequence"/>
</dbReference>
<evidence type="ECO:0000313" key="1">
    <source>
        <dbReference type="EMBL" id="CAK8674946.1"/>
    </source>
</evidence>
<comment type="caution">
    <text evidence="1">The sequence shown here is derived from an EMBL/GenBank/DDBJ whole genome shotgun (WGS) entry which is preliminary data.</text>
</comment>
<sequence>MSKRGFSDTFQESDFKPNISFYTQSIDQSALANCRTVKRVYCQVFQFEPFSHKEFKSIYIVYRKPLDTLNYVTCQLELLFDYKLLETMHLLRTNYYTVKYNAT</sequence>
<protein>
    <submittedName>
        <fullName evidence="1">Uncharacterized protein</fullName>
    </submittedName>
</protein>
<proteinExistence type="predicted"/>
<organism evidence="1 2">
    <name type="scientific">Clavelina lepadiformis</name>
    <name type="common">Light-bulb sea squirt</name>
    <name type="synonym">Ascidia lepadiformis</name>
    <dbReference type="NCBI Taxonomy" id="159417"/>
    <lineage>
        <taxon>Eukaryota</taxon>
        <taxon>Metazoa</taxon>
        <taxon>Chordata</taxon>
        <taxon>Tunicata</taxon>
        <taxon>Ascidiacea</taxon>
        <taxon>Aplousobranchia</taxon>
        <taxon>Clavelinidae</taxon>
        <taxon>Clavelina</taxon>
    </lineage>
</organism>
<keyword evidence="2" id="KW-1185">Reference proteome</keyword>
<gene>
    <name evidence="1" type="ORF">CVLEPA_LOCUS4592</name>
</gene>
<reference evidence="1 2" key="1">
    <citation type="submission" date="2024-02" db="EMBL/GenBank/DDBJ databases">
        <authorList>
            <person name="Daric V."/>
            <person name="Darras S."/>
        </authorList>
    </citation>
    <scope>NUCLEOTIDE SEQUENCE [LARGE SCALE GENOMIC DNA]</scope>
</reference>
<dbReference type="EMBL" id="CAWYQH010000013">
    <property type="protein sequence ID" value="CAK8674946.1"/>
    <property type="molecule type" value="Genomic_DNA"/>
</dbReference>